<protein>
    <recommendedName>
        <fullName evidence="1">AbiEi antitoxin N-terminal domain-containing protein</fullName>
    </recommendedName>
</protein>
<dbReference type="KEGG" id="tsy:THSYN_30155"/>
<organism evidence="2 3">
    <name type="scientific">Candidatus Thiodictyon syntrophicum</name>
    <dbReference type="NCBI Taxonomy" id="1166950"/>
    <lineage>
        <taxon>Bacteria</taxon>
        <taxon>Pseudomonadati</taxon>
        <taxon>Pseudomonadota</taxon>
        <taxon>Gammaproteobacteria</taxon>
        <taxon>Chromatiales</taxon>
        <taxon>Chromatiaceae</taxon>
        <taxon>Thiodictyon</taxon>
    </lineage>
</organism>
<sequence>MVPSYENLSIGKTRLAAVINAASDVVRIEDAVQALGVPRTRAAKLLSRWVSQGWMRRVGKGTYVPVQLDFLNAETVVQDSWILVPALFSPAYIAGRTAAEHWDLTEQIFRDIVVCTTRPVREKSIECQSAVFTLKHIREDLIFGIKSVWRGQTKVAVSDIHRTIVDILDDPALGGGIQHVGDCFERYLNRPELDADRLIGYAERIGNGAIFKRLGFLAERHPRGGALVQAARDRLTQGHAKLDPALQCVRLVTRWRLRVPETWVK</sequence>
<evidence type="ECO:0000313" key="3">
    <source>
        <dbReference type="Proteomes" id="UP000232638"/>
    </source>
</evidence>
<dbReference type="OrthoDB" id="42441at2"/>
<gene>
    <name evidence="2" type="ORF">THSYN_30155</name>
</gene>
<keyword evidence="3" id="KW-1185">Reference proteome</keyword>
<dbReference type="EMBL" id="CP020371">
    <property type="protein sequence ID" value="AUB85183.1"/>
    <property type="molecule type" value="Genomic_DNA"/>
</dbReference>
<name>A0A2K8UHX3_9GAMM</name>
<dbReference type="RefSeq" id="WP_100922826.1">
    <property type="nucleotide sequence ID" value="NZ_CP020371.1"/>
</dbReference>
<geneLocation type="plasmid" evidence="3">
    <name>pts417</name>
</geneLocation>
<proteinExistence type="predicted"/>
<dbReference type="Pfam" id="PF13338">
    <property type="entry name" value="AbiEi_4"/>
    <property type="match status" value="1"/>
</dbReference>
<feature type="domain" description="AbiEi antitoxin N-terminal" evidence="1">
    <location>
        <begin position="23"/>
        <end position="65"/>
    </location>
</feature>
<evidence type="ECO:0000313" key="2">
    <source>
        <dbReference type="EMBL" id="AUB85183.1"/>
    </source>
</evidence>
<accession>A0A2K8UHX3</accession>
<keyword evidence="2" id="KW-0614">Plasmid</keyword>
<dbReference type="InterPro" id="IPR025159">
    <property type="entry name" value="AbiEi_N"/>
</dbReference>
<evidence type="ECO:0000259" key="1">
    <source>
        <dbReference type="Pfam" id="PF13338"/>
    </source>
</evidence>
<dbReference type="AlphaFoldDB" id="A0A2K8UHX3"/>
<dbReference type="Proteomes" id="UP000232638">
    <property type="component" value="Plasmid pTs417"/>
</dbReference>
<reference evidence="2 3" key="1">
    <citation type="submission" date="2017-03" db="EMBL/GenBank/DDBJ databases">
        <title>Complete genome sequence of Candidatus 'Thiodictyon syntrophicum' sp. nov. strain Cad16T, a photolithoautotroph purple sulfur bacterium isolated from an alpine meromictic lake.</title>
        <authorList>
            <person name="Luedin S.M."/>
            <person name="Pothier J.F."/>
            <person name="Danza F."/>
            <person name="Storelli N."/>
            <person name="Wittwer M."/>
            <person name="Tonolla M."/>
        </authorList>
    </citation>
    <scope>NUCLEOTIDE SEQUENCE [LARGE SCALE GENOMIC DNA]</scope>
    <source>
        <strain evidence="2 3">Cad16T</strain>
        <plasmid evidence="3">Plasmid pts417</plasmid>
    </source>
</reference>